<comment type="caution">
    <text evidence="2">The sequence shown here is derived from an EMBL/GenBank/DDBJ whole genome shotgun (WGS) entry which is preliminary data.</text>
</comment>
<keyword evidence="3" id="KW-1185">Reference proteome</keyword>
<dbReference type="RefSeq" id="WP_218596107.1">
    <property type="nucleotide sequence ID" value="NZ_JADQDE010000107.1"/>
</dbReference>
<dbReference type="EMBL" id="JADQDF010000003">
    <property type="protein sequence ID" value="MBW0132594.1"/>
    <property type="molecule type" value="Genomic_DNA"/>
</dbReference>
<proteinExistence type="predicted"/>
<dbReference type="Pfam" id="PF10049">
    <property type="entry name" value="DUF2283"/>
    <property type="match status" value="1"/>
</dbReference>
<evidence type="ECO:0000313" key="1">
    <source>
        <dbReference type="EMBL" id="MBW0131144.1"/>
    </source>
</evidence>
<dbReference type="InterPro" id="IPR019270">
    <property type="entry name" value="DUF2283"/>
</dbReference>
<evidence type="ECO:0000313" key="2">
    <source>
        <dbReference type="EMBL" id="MBW0132594.1"/>
    </source>
</evidence>
<organism evidence="2 3">
    <name type="scientific">Pseudonocardia oceani</name>
    <dbReference type="NCBI Taxonomy" id="2792013"/>
    <lineage>
        <taxon>Bacteria</taxon>
        <taxon>Bacillati</taxon>
        <taxon>Actinomycetota</taxon>
        <taxon>Actinomycetes</taxon>
        <taxon>Pseudonocardiales</taxon>
        <taxon>Pseudonocardiaceae</taxon>
        <taxon>Pseudonocardia</taxon>
    </lineage>
</organism>
<dbReference type="Proteomes" id="UP000694300">
    <property type="component" value="Unassembled WGS sequence"/>
</dbReference>
<dbReference type="EMBL" id="JADQDF010000001">
    <property type="protein sequence ID" value="MBW0131144.1"/>
    <property type="molecule type" value="Genomic_DNA"/>
</dbReference>
<protein>
    <submittedName>
        <fullName evidence="2">DUF2283 domain-containing protein</fullName>
    </submittedName>
</protein>
<evidence type="ECO:0000313" key="3">
    <source>
        <dbReference type="Proteomes" id="UP000694300"/>
    </source>
</evidence>
<sequence>MSDVYVRYQDKPVARTLEDTRAGITVDLDEDGEVVGVELLAASAVEVDGVEVAQ</sequence>
<name>A0ABS6UK57_9PSEU</name>
<reference evidence="2 3" key="1">
    <citation type="submission" date="2020-11" db="EMBL/GenBank/DDBJ databases">
        <title>Pseudonocardia abyssalis sp. nov. and Pseudonocardia oceani sp. nov., description and phylogenomic analysis of two novel actinomycetes isolated from the deep Southern Ocean.</title>
        <authorList>
            <person name="Parra J."/>
        </authorList>
    </citation>
    <scope>NUCLEOTIDE SEQUENCE [LARGE SCALE GENOMIC DNA]</scope>
    <source>
        <strain evidence="2">KRD-185</strain>
        <strain evidence="3">KRD185</strain>
    </source>
</reference>
<accession>A0ABS6UK57</accession>
<gene>
    <name evidence="1" type="ORF">I4I82_26190</name>
    <name evidence="2" type="ORF">I4I82_33645</name>
</gene>